<evidence type="ECO:0000313" key="4">
    <source>
        <dbReference type="Proteomes" id="UP000095003"/>
    </source>
</evidence>
<feature type="coiled-coil region" evidence="1">
    <location>
        <begin position="381"/>
        <end position="415"/>
    </location>
</feature>
<comment type="caution">
    <text evidence="3">The sequence shown here is derived from an EMBL/GenBank/DDBJ whole genome shotgun (WGS) entry which is preliminary data.</text>
</comment>
<dbReference type="AlphaFoldDB" id="A0A1E3ALV0"/>
<protein>
    <submittedName>
        <fullName evidence="3">Chromosome segregation protein</fullName>
    </submittedName>
</protein>
<reference evidence="3 4" key="1">
    <citation type="submission" date="2016-07" db="EMBL/GenBank/DDBJ databases">
        <title>Characterization of isolates of Eisenbergiella tayi derived from blood cultures, using whole genome sequencing.</title>
        <authorList>
            <person name="Burdz T."/>
            <person name="Wiebe D."/>
            <person name="Huynh C."/>
            <person name="Bernard K."/>
        </authorList>
    </citation>
    <scope>NUCLEOTIDE SEQUENCE [LARGE SCALE GENOMIC DNA]</scope>
    <source>
        <strain evidence="3 4">NML 120489</strain>
    </source>
</reference>
<keyword evidence="2" id="KW-0472">Membrane</keyword>
<proteinExistence type="predicted"/>
<feature type="transmembrane region" description="Helical" evidence="2">
    <location>
        <begin position="411"/>
        <end position="429"/>
    </location>
</feature>
<dbReference type="EMBL" id="MCGI01000004">
    <property type="protein sequence ID" value="ODM09697.1"/>
    <property type="molecule type" value="Genomic_DNA"/>
</dbReference>
<accession>A0A1E3ALV0</accession>
<dbReference type="Proteomes" id="UP000095003">
    <property type="component" value="Unassembled WGS sequence"/>
</dbReference>
<sequence length="435" mass="50191">MLEYSIQKTRFEKQKKELKAFSEQPATSTELDKFSTDGQWSDFWAGGLAGVLSGHKVTGEEINSLVTKLQNCFAEINERDRKVIKEFGQVYETFEALDKGYIQGILIGVKSAEKASQEAKDAQKDINDTIKALQITINKLKEFKGEINQYAHLKDIDDIWCDIQRYELELGSISTELKTQGINFDKKISILEQLKTRIEKTRHFNDIDSMWRTIKSQGEEIDSFLRKLEELSDQLTEKINDLLAFKEEIERAEHIKDIDSIWENMKNLQEEVSKLSDNIEKRIEKVETEISKFVELAKGQSHFKDIDDIWEGLQEVQKTVGNHFESISRYEEVQERIDKELSDVNDFISGIQRIEHFNDIDAEWEFSHELIKNIEATDNKVLTVEKNIQEYGERLQKAEDENVQLKSKINTAYIVAGGAIALSVVQLILQLSGIL</sequence>
<keyword evidence="2" id="KW-1133">Transmembrane helix</keyword>
<name>A0A1E3ALV0_9FIRM</name>
<feature type="coiled-coil region" evidence="1">
    <location>
        <begin position="214"/>
        <end position="296"/>
    </location>
</feature>
<evidence type="ECO:0000313" key="3">
    <source>
        <dbReference type="EMBL" id="ODM09697.1"/>
    </source>
</evidence>
<evidence type="ECO:0000256" key="1">
    <source>
        <dbReference type="SAM" id="Coils"/>
    </source>
</evidence>
<keyword evidence="2" id="KW-0812">Transmembrane</keyword>
<keyword evidence="1" id="KW-0175">Coiled coil</keyword>
<organism evidence="3 4">
    <name type="scientific">Eisenbergiella tayi</name>
    <dbReference type="NCBI Taxonomy" id="1432052"/>
    <lineage>
        <taxon>Bacteria</taxon>
        <taxon>Bacillati</taxon>
        <taxon>Bacillota</taxon>
        <taxon>Clostridia</taxon>
        <taxon>Lachnospirales</taxon>
        <taxon>Lachnospiraceae</taxon>
        <taxon>Eisenbergiella</taxon>
    </lineage>
</organism>
<gene>
    <name evidence="3" type="ORF">BEH84_04064</name>
</gene>
<evidence type="ECO:0000256" key="2">
    <source>
        <dbReference type="SAM" id="Phobius"/>
    </source>
</evidence>